<sequence length="85" mass="9710">MSDISAVSTDETEKSQTEEGDNEEPRKSDQVLDEKTKAAAEPDEDWERELLAELNEFELVNGVKNDKTDEQWEAEIQELLKSDLP</sequence>
<dbReference type="EMBL" id="UYSL01007378">
    <property type="protein sequence ID" value="VDL67778.1"/>
    <property type="molecule type" value="Genomic_DNA"/>
</dbReference>
<evidence type="ECO:0000256" key="1">
    <source>
        <dbReference type="SAM" id="MobiDB-lite"/>
    </source>
</evidence>
<keyword evidence="3" id="KW-1185">Reference proteome</keyword>
<evidence type="ECO:0000313" key="3">
    <source>
        <dbReference type="Proteomes" id="UP000271162"/>
    </source>
</evidence>
<protein>
    <submittedName>
        <fullName evidence="4">DSS1/SEM1 family-domain-containing protein</fullName>
    </submittedName>
</protein>
<reference evidence="2 3" key="2">
    <citation type="submission" date="2018-11" db="EMBL/GenBank/DDBJ databases">
        <authorList>
            <consortium name="Pathogen Informatics"/>
        </authorList>
    </citation>
    <scope>NUCLEOTIDE SEQUENCE [LARGE SCALE GENOMIC DNA]</scope>
</reference>
<feature type="region of interest" description="Disordered" evidence="1">
    <location>
        <begin position="1"/>
        <end position="45"/>
    </location>
</feature>
<evidence type="ECO:0000313" key="2">
    <source>
        <dbReference type="EMBL" id="VDL67778.1"/>
    </source>
</evidence>
<name>A0A0N4XNT6_NIPBR</name>
<dbReference type="WBParaSite" id="NBR_0000418801-mRNA-1">
    <property type="protein sequence ID" value="NBR_0000418801-mRNA-1"/>
    <property type="gene ID" value="NBR_0000418801"/>
</dbReference>
<organism evidence="4">
    <name type="scientific">Nippostrongylus brasiliensis</name>
    <name type="common">Rat hookworm</name>
    <dbReference type="NCBI Taxonomy" id="27835"/>
    <lineage>
        <taxon>Eukaryota</taxon>
        <taxon>Metazoa</taxon>
        <taxon>Ecdysozoa</taxon>
        <taxon>Nematoda</taxon>
        <taxon>Chromadorea</taxon>
        <taxon>Rhabditida</taxon>
        <taxon>Rhabditina</taxon>
        <taxon>Rhabditomorpha</taxon>
        <taxon>Strongyloidea</taxon>
        <taxon>Heligmosomidae</taxon>
        <taxon>Nippostrongylus</taxon>
    </lineage>
</organism>
<proteinExistence type="predicted"/>
<evidence type="ECO:0000313" key="4">
    <source>
        <dbReference type="WBParaSite" id="NBR_0000418801-mRNA-1"/>
    </source>
</evidence>
<accession>A0A0N4XNT6</accession>
<dbReference type="Proteomes" id="UP000271162">
    <property type="component" value="Unassembled WGS sequence"/>
</dbReference>
<feature type="compositionally biased region" description="Basic and acidic residues" evidence="1">
    <location>
        <begin position="11"/>
        <end position="40"/>
    </location>
</feature>
<dbReference type="AlphaFoldDB" id="A0A0N4XNT6"/>
<gene>
    <name evidence="2" type="ORF">NBR_LOCUS4189</name>
</gene>
<reference evidence="4" key="1">
    <citation type="submission" date="2017-02" db="UniProtKB">
        <authorList>
            <consortium name="WormBaseParasite"/>
        </authorList>
    </citation>
    <scope>IDENTIFICATION</scope>
</reference>